<comment type="similarity">
    <text evidence="1">Belongs to the glycosyl hydrolase 13 family.</text>
</comment>
<dbReference type="RefSeq" id="WP_306053142.1">
    <property type="nucleotide sequence ID" value="NZ_CP120997.1"/>
</dbReference>
<keyword evidence="3" id="KW-0378">Hydrolase</keyword>
<evidence type="ECO:0000259" key="2">
    <source>
        <dbReference type="SMART" id="SM00642"/>
    </source>
</evidence>
<evidence type="ECO:0000313" key="3">
    <source>
        <dbReference type="EMBL" id="WLQ33449.1"/>
    </source>
</evidence>
<dbReference type="Gene3D" id="3.20.20.80">
    <property type="entry name" value="Glycosidases"/>
    <property type="match status" value="2"/>
</dbReference>
<dbReference type="InterPro" id="IPR045857">
    <property type="entry name" value="O16G_dom_2"/>
</dbReference>
<accession>A0ABY9HGZ7</accession>
<sequence>MTQHLAAPSTGTSDEATGHPTGWWQDAVIYQVYPRSFADGNGDGMGDLAGVTARLPYLKDLGVDAVWLSPFYASPQADAGYDVADYRAIDPMFGTLLDADALIRDAHDLGLRIIVDLVPNHSSDQHEWFKRALAEGPGSALRDRYHFRPGKGADGELPPNDWESIFGGPAWTRTTDPDGTPGEWYLHLFAPEQPDFNWEHPAVADEFRSILRFWLDMGVDGFRVDVAHGLVKAEGLPDLGTHDQLKLLGNDVMPFFDQDGVHEIYRSWRTILDEYPDTMGPGAPSSDGRVRATGGRIAVAEAWTPTVERTANYVRPDEMHQAFNFQYLATAWDAAALREVIDVSLDAMRPVGAPTTWVLSNHDVTRHATRFANPAGLGTQIRTAGDRGLGLRRARAATLLMLALPGSAYVYQGEELGLPDVTDLPDEARQDPSFFRAEGQDGFRDGCRVPIPWTREGSSYGFGAGGSWLPQPAGWGELSVEAQTGTAGSTLELYRAAIAARRAHTGLGAGADVRWLDAPEGLLSFARPGFVCTVNTTGQPVRIPVQGTVLLSSTPVEADGDTVEIPADTTVWWTV</sequence>
<dbReference type="SMART" id="SM00642">
    <property type="entry name" value="Aamy"/>
    <property type="match status" value="1"/>
</dbReference>
<feature type="domain" description="Glycosyl hydrolase family 13 catalytic" evidence="2">
    <location>
        <begin position="31"/>
        <end position="444"/>
    </location>
</feature>
<dbReference type="EMBL" id="CP120997">
    <property type="protein sequence ID" value="WLQ33449.1"/>
    <property type="molecule type" value="Genomic_DNA"/>
</dbReference>
<dbReference type="Pfam" id="PF00128">
    <property type="entry name" value="Alpha-amylase"/>
    <property type="match status" value="1"/>
</dbReference>
<evidence type="ECO:0000313" key="4">
    <source>
        <dbReference type="Proteomes" id="UP001239522"/>
    </source>
</evidence>
<dbReference type="SUPFAM" id="SSF51445">
    <property type="entry name" value="(Trans)glycosidases"/>
    <property type="match status" value="1"/>
</dbReference>
<dbReference type="PANTHER" id="PTHR10357:SF179">
    <property type="entry name" value="NEUTRAL AND BASIC AMINO ACID TRANSPORT PROTEIN RBAT"/>
    <property type="match status" value="1"/>
</dbReference>
<dbReference type="Proteomes" id="UP001239522">
    <property type="component" value="Chromosome"/>
</dbReference>
<proteinExistence type="inferred from homology"/>
<dbReference type="PANTHER" id="PTHR10357">
    <property type="entry name" value="ALPHA-AMYLASE FAMILY MEMBER"/>
    <property type="match status" value="1"/>
</dbReference>
<dbReference type="Gene3D" id="3.90.400.10">
    <property type="entry name" value="Oligo-1,6-glucosidase, Domain 2"/>
    <property type="match status" value="1"/>
</dbReference>
<organism evidence="3 4">
    <name type="scientific">Streptomyces castrisilvae</name>
    <dbReference type="NCBI Taxonomy" id="3033811"/>
    <lineage>
        <taxon>Bacteria</taxon>
        <taxon>Bacillati</taxon>
        <taxon>Actinomycetota</taxon>
        <taxon>Actinomycetes</taxon>
        <taxon>Kitasatosporales</taxon>
        <taxon>Streptomycetaceae</taxon>
        <taxon>Streptomyces</taxon>
    </lineage>
</organism>
<dbReference type="GO" id="GO:0016787">
    <property type="term" value="F:hydrolase activity"/>
    <property type="evidence" value="ECO:0007669"/>
    <property type="project" value="UniProtKB-KW"/>
</dbReference>
<keyword evidence="4" id="KW-1185">Reference proteome</keyword>
<reference evidence="3 4" key="1">
    <citation type="submission" date="2023-03" db="EMBL/GenBank/DDBJ databases">
        <title>Isolation and description of six Streptomyces strains from soil environments, able to metabolize different microbial glucans.</title>
        <authorList>
            <person name="Widen T."/>
            <person name="Larsbrink J."/>
        </authorList>
    </citation>
    <scope>NUCLEOTIDE SEQUENCE [LARGE SCALE GENOMIC DNA]</scope>
    <source>
        <strain evidence="3 4">Mut1</strain>
    </source>
</reference>
<dbReference type="InterPro" id="IPR006047">
    <property type="entry name" value="GH13_cat_dom"/>
</dbReference>
<dbReference type="CDD" id="cd11332">
    <property type="entry name" value="AmyAc_OligoGlu_TS"/>
    <property type="match status" value="1"/>
</dbReference>
<evidence type="ECO:0000256" key="1">
    <source>
        <dbReference type="ARBA" id="ARBA00008061"/>
    </source>
</evidence>
<name>A0ABY9HGZ7_9ACTN</name>
<gene>
    <name evidence="3" type="ORF">P8A18_08275</name>
</gene>
<protein>
    <submittedName>
        <fullName evidence="3">Glycoside hydrolase family 13 protein</fullName>
    </submittedName>
</protein>
<dbReference type="InterPro" id="IPR017853">
    <property type="entry name" value="GH"/>
</dbReference>